<reference evidence="1 2" key="2">
    <citation type="journal article" date="2022" name="Mol. Ecol. Resour.">
        <title>The genomes of chicory, endive, great burdock and yacon provide insights into Asteraceae paleo-polyploidization history and plant inulin production.</title>
        <authorList>
            <person name="Fan W."/>
            <person name="Wang S."/>
            <person name="Wang H."/>
            <person name="Wang A."/>
            <person name="Jiang F."/>
            <person name="Liu H."/>
            <person name="Zhao H."/>
            <person name="Xu D."/>
            <person name="Zhang Y."/>
        </authorList>
    </citation>
    <scope>NUCLEOTIDE SEQUENCE [LARGE SCALE GENOMIC DNA]</scope>
    <source>
        <strain evidence="2">cv. Yunnan</strain>
        <tissue evidence="1">Leaves</tissue>
    </source>
</reference>
<evidence type="ECO:0000313" key="1">
    <source>
        <dbReference type="EMBL" id="KAI3693549.1"/>
    </source>
</evidence>
<organism evidence="1 2">
    <name type="scientific">Smallanthus sonchifolius</name>
    <dbReference type="NCBI Taxonomy" id="185202"/>
    <lineage>
        <taxon>Eukaryota</taxon>
        <taxon>Viridiplantae</taxon>
        <taxon>Streptophyta</taxon>
        <taxon>Embryophyta</taxon>
        <taxon>Tracheophyta</taxon>
        <taxon>Spermatophyta</taxon>
        <taxon>Magnoliopsida</taxon>
        <taxon>eudicotyledons</taxon>
        <taxon>Gunneridae</taxon>
        <taxon>Pentapetalae</taxon>
        <taxon>asterids</taxon>
        <taxon>campanulids</taxon>
        <taxon>Asterales</taxon>
        <taxon>Asteraceae</taxon>
        <taxon>Asteroideae</taxon>
        <taxon>Heliantheae alliance</taxon>
        <taxon>Millerieae</taxon>
        <taxon>Smallanthus</taxon>
    </lineage>
</organism>
<name>A0ACB8Z8F3_9ASTR</name>
<dbReference type="EMBL" id="CM042043">
    <property type="protein sequence ID" value="KAI3693549.1"/>
    <property type="molecule type" value="Genomic_DNA"/>
</dbReference>
<protein>
    <submittedName>
        <fullName evidence="1">Uncharacterized protein</fullName>
    </submittedName>
</protein>
<sequence length="126" mass="14301">MGLIKSSFSFMIGTAFGVYVAQNYDVPNIHKLYKTGLVIAKHYEENYRKPKKKDDDDAFKSVFFFICLILSLEIDSIEGLVSWSYKLAISILGPHDDYVNSYLLPNLVLIELLSAAARRAMLDNTQ</sequence>
<accession>A0ACB8Z8F3</accession>
<dbReference type="Proteomes" id="UP001056120">
    <property type="component" value="Linkage Group LG26"/>
</dbReference>
<keyword evidence="2" id="KW-1185">Reference proteome</keyword>
<evidence type="ECO:0000313" key="2">
    <source>
        <dbReference type="Proteomes" id="UP001056120"/>
    </source>
</evidence>
<reference evidence="2" key="1">
    <citation type="journal article" date="2022" name="Mol. Ecol. Resour.">
        <title>The genomes of chicory, endive, great burdock and yacon provide insights into Asteraceae palaeo-polyploidization history and plant inulin production.</title>
        <authorList>
            <person name="Fan W."/>
            <person name="Wang S."/>
            <person name="Wang H."/>
            <person name="Wang A."/>
            <person name="Jiang F."/>
            <person name="Liu H."/>
            <person name="Zhao H."/>
            <person name="Xu D."/>
            <person name="Zhang Y."/>
        </authorList>
    </citation>
    <scope>NUCLEOTIDE SEQUENCE [LARGE SCALE GENOMIC DNA]</scope>
    <source>
        <strain evidence="2">cv. Yunnan</strain>
    </source>
</reference>
<gene>
    <name evidence="1" type="ORF">L1987_76495</name>
</gene>
<comment type="caution">
    <text evidence="1">The sequence shown here is derived from an EMBL/GenBank/DDBJ whole genome shotgun (WGS) entry which is preliminary data.</text>
</comment>
<proteinExistence type="predicted"/>